<sequence length="133" mass="14480">MRKRTHRKPVTGLAPYQKALFRRAWEADNVRAGIHAFIGEDAKALTQRAGRVIYAVVAGCEQAGIPDDDPDVRILHDAGRAILELRGQAEIGDQHRKRIISGLAAGERLLPRLDPAAVRGAALELAKASSDKE</sequence>
<accession>A0A431TH12</accession>
<evidence type="ECO:0000313" key="1">
    <source>
        <dbReference type="EMBL" id="RTQ32820.1"/>
    </source>
</evidence>
<comment type="caution">
    <text evidence="1">The sequence shown here is derived from an EMBL/GenBank/DDBJ whole genome shotgun (WGS) entry which is preliminary data.</text>
</comment>
<dbReference type="AlphaFoldDB" id="A0A431TH12"/>
<organism evidence="1 2">
    <name type="scientific">Variovorax gossypii</name>
    <dbReference type="NCBI Taxonomy" id="1679495"/>
    <lineage>
        <taxon>Bacteria</taxon>
        <taxon>Pseudomonadati</taxon>
        <taxon>Pseudomonadota</taxon>
        <taxon>Betaproteobacteria</taxon>
        <taxon>Burkholderiales</taxon>
        <taxon>Comamonadaceae</taxon>
        <taxon>Variovorax</taxon>
    </lineage>
</organism>
<name>A0A431TH12_9BURK</name>
<dbReference type="Proteomes" id="UP000267418">
    <property type="component" value="Unassembled WGS sequence"/>
</dbReference>
<dbReference type="OrthoDB" id="10006343at2"/>
<gene>
    <name evidence="1" type="ORF">EJP69_19065</name>
</gene>
<protein>
    <submittedName>
        <fullName evidence="1">Uncharacterized protein</fullName>
    </submittedName>
</protein>
<dbReference type="EMBL" id="RXOE01000005">
    <property type="protein sequence ID" value="RTQ32820.1"/>
    <property type="molecule type" value="Genomic_DNA"/>
</dbReference>
<proteinExistence type="predicted"/>
<keyword evidence="2" id="KW-1185">Reference proteome</keyword>
<reference evidence="1 2" key="1">
    <citation type="submission" date="2018-12" db="EMBL/GenBank/DDBJ databases">
        <title>The genome of Variovorax gossypii DSM 100435.</title>
        <authorList>
            <person name="Gao J."/>
            <person name="Sun J."/>
        </authorList>
    </citation>
    <scope>NUCLEOTIDE SEQUENCE [LARGE SCALE GENOMIC DNA]</scope>
    <source>
        <strain evidence="1 2">DSM 100435</strain>
    </source>
</reference>
<evidence type="ECO:0000313" key="2">
    <source>
        <dbReference type="Proteomes" id="UP000267418"/>
    </source>
</evidence>
<dbReference type="RefSeq" id="WP_126472098.1">
    <property type="nucleotide sequence ID" value="NZ_RXOE01000005.1"/>
</dbReference>